<evidence type="ECO:0000256" key="1">
    <source>
        <dbReference type="SAM" id="MobiDB-lite"/>
    </source>
</evidence>
<dbReference type="GO" id="GO:0070628">
    <property type="term" value="F:proteasome binding"/>
    <property type="evidence" value="ECO:0007669"/>
    <property type="project" value="InterPro"/>
</dbReference>
<dbReference type="OrthoDB" id="5415241at2759"/>
<evidence type="ECO:0000313" key="2">
    <source>
        <dbReference type="EMBL" id="KXX77433.1"/>
    </source>
</evidence>
<comment type="caution">
    <text evidence="2">The sequence shown here is derived from an EMBL/GenBank/DDBJ whole genome shotgun (WGS) entry which is preliminary data.</text>
</comment>
<proteinExistence type="predicted"/>
<keyword evidence="3" id="KW-1185">Reference proteome</keyword>
<dbReference type="STRING" id="100816.A0A175W1B4"/>
<feature type="region of interest" description="Disordered" evidence="1">
    <location>
        <begin position="402"/>
        <end position="423"/>
    </location>
</feature>
<reference evidence="2 3" key="1">
    <citation type="journal article" date="2016" name="Genome Announc.">
        <title>Genome Sequence of Madurella mycetomatis mm55, Isolated from a Human Mycetoma Case in Sudan.</title>
        <authorList>
            <person name="Smit S."/>
            <person name="Derks M.F."/>
            <person name="Bervoets S."/>
            <person name="Fahal A."/>
            <person name="van Leeuwen W."/>
            <person name="van Belkum A."/>
            <person name="van de Sande W.W."/>
        </authorList>
    </citation>
    <scope>NUCLEOTIDE SEQUENCE [LARGE SCALE GENOMIC DNA]</scope>
    <source>
        <strain evidence="3">mm55</strain>
    </source>
</reference>
<sequence length="446" mass="47876">MSPAGGIWAAAALRVMRQHLVSSTKMATNLLRSKLAAATRPRNAAELQPITVRTGHARQPIHPAAWLRQQKRAGGVKWFSSANLNATARRFLSTTGPNKFRFDRSKLPVSNTSRLVSQLTGRAPFASTLRPNLTGGALPRTAGGYGIPGSGRIGGARHFSHTPAAPAQVVQNVSQAMRAFWLSGQRARYDGVGPKGEKRYRAVSAAQEEALIRMERAPRRAPGAFIDFQISPTITALSPLAAALPFTFAGSAVEEAVGAATLNAEGFLDVLSVDFARALKDLAAVMTDLKSLAGLGDLPISLEKHGVLRVRFPGVDAETVERLCDDVGVKRGVVRQDPDFDASAGVSVALRFPFAPDGTYEHTITSPGGSARSQRSGSASDAEEAFFVDEFEDNPWLLSEEELEEGYGSMSPPPLSSSGEHCSEDFEGLEGIYRFLEECDRARGRF</sequence>
<dbReference type="Proteomes" id="UP000078237">
    <property type="component" value="Unassembled WGS sequence"/>
</dbReference>
<accession>A0A175W1B4</accession>
<gene>
    <name evidence="2" type="ORF">MMYC01_205026</name>
</gene>
<evidence type="ECO:0000313" key="3">
    <source>
        <dbReference type="Proteomes" id="UP000078237"/>
    </source>
</evidence>
<name>A0A175W1B4_9PEZI</name>
<dbReference type="PANTHER" id="PTHR42342">
    <property type="entry name" value="STATIONARY PHASE PROTEIN 5"/>
    <property type="match status" value="1"/>
</dbReference>
<dbReference type="VEuPathDB" id="FungiDB:MMYC01_205026"/>
<protein>
    <submittedName>
        <fullName evidence="2">Uncharacterized protein</fullName>
    </submittedName>
</protein>
<dbReference type="EMBL" id="LCTW02000161">
    <property type="protein sequence ID" value="KXX77433.1"/>
    <property type="molecule type" value="Genomic_DNA"/>
</dbReference>
<dbReference type="AlphaFoldDB" id="A0A175W1B4"/>
<dbReference type="GO" id="GO:0043248">
    <property type="term" value="P:proteasome assembly"/>
    <property type="evidence" value="ECO:0007669"/>
    <property type="project" value="TreeGrafter"/>
</dbReference>
<dbReference type="PANTHER" id="PTHR42342:SF1">
    <property type="entry name" value="STATIONARY PHASE PROTEIN 5"/>
    <property type="match status" value="1"/>
</dbReference>
<organism evidence="2 3">
    <name type="scientific">Madurella mycetomatis</name>
    <dbReference type="NCBI Taxonomy" id="100816"/>
    <lineage>
        <taxon>Eukaryota</taxon>
        <taxon>Fungi</taxon>
        <taxon>Dikarya</taxon>
        <taxon>Ascomycota</taxon>
        <taxon>Pezizomycotina</taxon>
        <taxon>Sordariomycetes</taxon>
        <taxon>Sordariomycetidae</taxon>
        <taxon>Sordariales</taxon>
        <taxon>Sordariales incertae sedis</taxon>
        <taxon>Madurella</taxon>
    </lineage>
</organism>
<dbReference type="InterPro" id="IPR038816">
    <property type="entry name" value="Stationary_phase_5"/>
</dbReference>